<dbReference type="SUPFAM" id="SSF53850">
    <property type="entry name" value="Periplasmic binding protein-like II"/>
    <property type="match status" value="1"/>
</dbReference>
<dbReference type="CDD" id="cd13578">
    <property type="entry name" value="PBP2_Bug27"/>
    <property type="match status" value="1"/>
</dbReference>
<comment type="similarity">
    <text evidence="1">Belongs to the UPF0065 (bug) family.</text>
</comment>
<evidence type="ECO:0000313" key="3">
    <source>
        <dbReference type="EMBL" id="TPG56959.1"/>
    </source>
</evidence>
<dbReference type="Proteomes" id="UP000317078">
    <property type="component" value="Unassembled WGS sequence"/>
</dbReference>
<dbReference type="Pfam" id="PF03401">
    <property type="entry name" value="TctC"/>
    <property type="match status" value="1"/>
</dbReference>
<keyword evidence="4" id="KW-1185">Reference proteome</keyword>
<dbReference type="PANTHER" id="PTHR42928:SF5">
    <property type="entry name" value="BLR1237 PROTEIN"/>
    <property type="match status" value="1"/>
</dbReference>
<feature type="region of interest" description="Disordered" evidence="2">
    <location>
        <begin position="1"/>
        <end position="85"/>
    </location>
</feature>
<proteinExistence type="inferred from homology"/>
<dbReference type="InterPro" id="IPR042100">
    <property type="entry name" value="Bug_dom1"/>
</dbReference>
<comment type="caution">
    <text evidence="3">The sequence shown here is derived from an EMBL/GenBank/DDBJ whole genome shotgun (WGS) entry which is preliminary data.</text>
</comment>
<feature type="compositionally biased region" description="Polar residues" evidence="2">
    <location>
        <begin position="1"/>
        <end position="15"/>
    </location>
</feature>
<dbReference type="Gene3D" id="3.40.190.150">
    <property type="entry name" value="Bordetella uptake gene, domain 1"/>
    <property type="match status" value="1"/>
</dbReference>
<dbReference type="AlphaFoldDB" id="A0A502G523"/>
<dbReference type="EMBL" id="RCZP01000010">
    <property type="protein sequence ID" value="TPG56959.1"/>
    <property type="molecule type" value="Genomic_DNA"/>
</dbReference>
<evidence type="ECO:0000313" key="4">
    <source>
        <dbReference type="Proteomes" id="UP000317078"/>
    </source>
</evidence>
<accession>A0A502G523</accession>
<dbReference type="OrthoDB" id="7250553at2"/>
<name>A0A502G523_9PROT</name>
<dbReference type="InterPro" id="IPR005064">
    <property type="entry name" value="BUG"/>
</dbReference>
<dbReference type="PANTHER" id="PTHR42928">
    <property type="entry name" value="TRICARBOXYLATE-BINDING PROTEIN"/>
    <property type="match status" value="1"/>
</dbReference>
<sequence length="407" mass="42533">MACGTSISATSCSSDPTTWWPGGATTPRGLRPCSRARPGSRPDCARMPTTGRDPRYAAAKQTPARRGAAGRTGGTSMTDRHGPGRRHLARAAALLPLAALAPRAARAQGRIPDGPVTIIVPYTPGTGPDILGRLIAAPLGSRFGQPVVVDNRPGASGNIGTQFVARAAPDGRTLMLQPNTFIMNPSLFRQVPYDPIDSFVPIVQLSTGDLVMVVNPDVPARNAKELADLARAKPGELDYGSPGVGTPQHLAMALFGLTANVTMNHVPYRGAAPSLQDLIGKRLVAMVLPVHTALPLAQAGQIRLLALCGDKRSDVAPDVPTLAESGFPGAQADLWFGLFGPAGLPAEFVARANADLNAWLAEPRTRDALLAQGMKPAGGPPEALGDLAKRDLARWAEVIKRGNISAD</sequence>
<evidence type="ECO:0000256" key="1">
    <source>
        <dbReference type="ARBA" id="ARBA00006987"/>
    </source>
</evidence>
<gene>
    <name evidence="3" type="ORF">EAH89_12920</name>
</gene>
<feature type="compositionally biased region" description="Low complexity" evidence="2">
    <location>
        <begin position="16"/>
        <end position="27"/>
    </location>
</feature>
<dbReference type="Gene3D" id="3.40.190.10">
    <property type="entry name" value="Periplasmic binding protein-like II"/>
    <property type="match status" value="1"/>
</dbReference>
<reference evidence="3 4" key="1">
    <citation type="journal article" date="2019" name="Environ. Microbiol.">
        <title>Species interactions and distinct microbial communities in high Arctic permafrost affected cryosols are associated with the CH4 and CO2 gas fluxes.</title>
        <authorList>
            <person name="Altshuler I."/>
            <person name="Hamel J."/>
            <person name="Turney S."/>
            <person name="Magnuson E."/>
            <person name="Levesque R."/>
            <person name="Greer C."/>
            <person name="Whyte L.G."/>
        </authorList>
    </citation>
    <scope>NUCLEOTIDE SEQUENCE [LARGE SCALE GENOMIC DNA]</scope>
    <source>
        <strain evidence="3 4">S9.3B</strain>
    </source>
</reference>
<protein>
    <submittedName>
        <fullName evidence="3">Tripartite tricarboxylate transporter substrate binding protein</fullName>
    </submittedName>
</protein>
<evidence type="ECO:0000256" key="2">
    <source>
        <dbReference type="SAM" id="MobiDB-lite"/>
    </source>
</evidence>
<organism evidence="3 4">
    <name type="scientific">Muricoccus nepalensis</name>
    <dbReference type="NCBI Taxonomy" id="1854500"/>
    <lineage>
        <taxon>Bacteria</taxon>
        <taxon>Pseudomonadati</taxon>
        <taxon>Pseudomonadota</taxon>
        <taxon>Alphaproteobacteria</taxon>
        <taxon>Acetobacterales</taxon>
        <taxon>Roseomonadaceae</taxon>
        <taxon>Muricoccus</taxon>
    </lineage>
</organism>